<keyword evidence="2" id="KW-1185">Reference proteome</keyword>
<reference evidence="1 2" key="1">
    <citation type="submission" date="2024-06" db="EMBL/GenBank/DDBJ databases">
        <title>The Natural Products Discovery Center: Release of the First 8490 Sequenced Strains for Exploring Actinobacteria Biosynthetic Diversity.</title>
        <authorList>
            <person name="Kalkreuter E."/>
            <person name="Kautsar S.A."/>
            <person name="Yang D."/>
            <person name="Bader C.D."/>
            <person name="Teijaro C.N."/>
            <person name="Fluegel L."/>
            <person name="Davis C.M."/>
            <person name="Simpson J.R."/>
            <person name="Lauterbach L."/>
            <person name="Steele A.D."/>
            <person name="Gui C."/>
            <person name="Meng S."/>
            <person name="Li G."/>
            <person name="Viehrig K."/>
            <person name="Ye F."/>
            <person name="Su P."/>
            <person name="Kiefer A.F."/>
            <person name="Nichols A."/>
            <person name="Cepeda A.J."/>
            <person name="Yan W."/>
            <person name="Fan B."/>
            <person name="Jiang Y."/>
            <person name="Adhikari A."/>
            <person name="Zheng C.-J."/>
            <person name="Schuster L."/>
            <person name="Cowan T.M."/>
            <person name="Smanski M.J."/>
            <person name="Chevrette M.G."/>
            <person name="De Carvalho L.P.S."/>
            <person name="Shen B."/>
        </authorList>
    </citation>
    <scope>NUCLEOTIDE SEQUENCE [LARGE SCALE GENOMIC DNA]</scope>
    <source>
        <strain evidence="1 2">NPDC045974</strain>
    </source>
</reference>
<name>A0ABV3CIP7_9ACTN</name>
<protein>
    <submittedName>
        <fullName evidence="1">Uncharacterized protein</fullName>
    </submittedName>
</protein>
<dbReference type="RefSeq" id="WP_358477314.1">
    <property type="nucleotide sequence ID" value="NZ_JBEZAE010000029.1"/>
</dbReference>
<organism evidence="1 2">
    <name type="scientific">Streptomyces narbonensis</name>
    <dbReference type="NCBI Taxonomy" id="67333"/>
    <lineage>
        <taxon>Bacteria</taxon>
        <taxon>Bacillati</taxon>
        <taxon>Actinomycetota</taxon>
        <taxon>Actinomycetes</taxon>
        <taxon>Kitasatosporales</taxon>
        <taxon>Streptomycetaceae</taxon>
        <taxon>Streptomyces</taxon>
    </lineage>
</organism>
<dbReference type="Proteomes" id="UP001551329">
    <property type="component" value="Unassembled WGS sequence"/>
</dbReference>
<accession>A0ABV3CIP7</accession>
<gene>
    <name evidence="1" type="ORF">AB0A88_31620</name>
</gene>
<evidence type="ECO:0000313" key="1">
    <source>
        <dbReference type="EMBL" id="MEU7074650.1"/>
    </source>
</evidence>
<dbReference type="EMBL" id="JBEZAE010000029">
    <property type="protein sequence ID" value="MEU7074650.1"/>
    <property type="molecule type" value="Genomic_DNA"/>
</dbReference>
<evidence type="ECO:0000313" key="2">
    <source>
        <dbReference type="Proteomes" id="UP001551329"/>
    </source>
</evidence>
<proteinExistence type="predicted"/>
<comment type="caution">
    <text evidence="1">The sequence shown here is derived from an EMBL/GenBank/DDBJ whole genome shotgun (WGS) entry which is preliminary data.</text>
</comment>
<sequence length="63" mass="6772">MECGVTLPDYGPEGTPDALAGRALRVETLGIRYAMVSDHVALTPDVLETLVQEVIDVEEGCVR</sequence>